<dbReference type="GO" id="GO:0006096">
    <property type="term" value="P:glycolytic process"/>
    <property type="evidence" value="ECO:0007669"/>
    <property type="project" value="InterPro"/>
</dbReference>
<dbReference type="Proteomes" id="UP000064243">
    <property type="component" value="Unassembled WGS sequence"/>
</dbReference>
<dbReference type="AlphaFoldDB" id="A0A106BVU4"/>
<dbReference type="EMBL" id="LDUG01000003">
    <property type="protein sequence ID" value="KVW99592.1"/>
    <property type="molecule type" value="Genomic_DNA"/>
</dbReference>
<accession>A0A106BVU4</accession>
<protein>
    <submittedName>
        <fullName evidence="4">Glucokinase</fullName>
    </submittedName>
</protein>
<evidence type="ECO:0000256" key="3">
    <source>
        <dbReference type="RuleBase" id="RU004046"/>
    </source>
</evidence>
<keyword evidence="2 4" id="KW-0418">Kinase</keyword>
<sequence>MELIAGDIGGTKSWLAWMTGEPDGVQQLRFEQVYSSAAFATADDLIRQFIADSKLTTVPDRLLLALPGPLHAQRATLTNLDWTLEAADMGASLGIAHVRFINDFQAAAAGVATLTAADVVALNPQPTEASGVRAITGAGTGLGLAFMLADAGGRTRSFASEGGHIDFAPANARQLRLLEQLRATYGHVSWERAVSGLAMSDLYRFCCAEHNAAPPDEPVDGAALVARAGAGDAAAEAALDLFIDLYGAWVGNVALLLQPRGGLYVAGGIAVHLQARMQSPRFMAAATDKGRMRGVVERTPIFLITNSRLGVQGAIATAFATP</sequence>
<keyword evidence="5" id="KW-1185">Reference proteome</keyword>
<dbReference type="RefSeq" id="WP_059751162.1">
    <property type="nucleotide sequence ID" value="NZ_LDUG01000003.1"/>
</dbReference>
<dbReference type="PANTHER" id="PTHR47363">
    <property type="entry name" value="GLUCOKINASE"/>
    <property type="match status" value="1"/>
</dbReference>
<evidence type="ECO:0000256" key="2">
    <source>
        <dbReference type="ARBA" id="ARBA00022777"/>
    </source>
</evidence>
<dbReference type="Gene3D" id="3.40.367.20">
    <property type="match status" value="1"/>
</dbReference>
<dbReference type="STRING" id="1123392.GCA_000376425_00139"/>
<dbReference type="InterPro" id="IPR043129">
    <property type="entry name" value="ATPase_NBD"/>
</dbReference>
<dbReference type="Gene3D" id="3.30.420.40">
    <property type="match status" value="1"/>
</dbReference>
<dbReference type="GO" id="GO:0004340">
    <property type="term" value="F:glucokinase activity"/>
    <property type="evidence" value="ECO:0007669"/>
    <property type="project" value="InterPro"/>
</dbReference>
<dbReference type="GO" id="GO:0005536">
    <property type="term" value="F:D-glucose binding"/>
    <property type="evidence" value="ECO:0007669"/>
    <property type="project" value="InterPro"/>
</dbReference>
<dbReference type="OrthoDB" id="257751at2"/>
<keyword evidence="1" id="KW-0808">Transferase</keyword>
<evidence type="ECO:0000313" key="5">
    <source>
        <dbReference type="Proteomes" id="UP000064243"/>
    </source>
</evidence>
<dbReference type="NCBIfam" id="TIGR00749">
    <property type="entry name" value="glk"/>
    <property type="match status" value="1"/>
</dbReference>
<dbReference type="CDD" id="cd24008">
    <property type="entry name" value="ASKHA_NBD_GLK"/>
    <property type="match status" value="1"/>
</dbReference>
<dbReference type="PATRIC" id="fig|36861.3.peg.1983"/>
<organism evidence="4 5">
    <name type="scientific">Thiobacillus denitrificans</name>
    <dbReference type="NCBI Taxonomy" id="36861"/>
    <lineage>
        <taxon>Bacteria</taxon>
        <taxon>Pseudomonadati</taxon>
        <taxon>Pseudomonadota</taxon>
        <taxon>Betaproteobacteria</taxon>
        <taxon>Nitrosomonadales</taxon>
        <taxon>Thiobacillaceae</taxon>
        <taxon>Thiobacillus</taxon>
    </lineage>
</organism>
<reference evidence="4 5" key="1">
    <citation type="journal article" date="2015" name="Appl. Environ. Microbiol.">
        <title>Aerobic and Anaerobic Thiosulfate Oxidation by a Cold-Adapted, Subglacial Chemoautotroph.</title>
        <authorList>
            <person name="Harrold Z.R."/>
            <person name="Skidmore M.L."/>
            <person name="Hamilton T.L."/>
            <person name="Desch L."/>
            <person name="Amada K."/>
            <person name="van Gelder W."/>
            <person name="Glover K."/>
            <person name="Roden E.E."/>
            <person name="Boyd E.S."/>
        </authorList>
    </citation>
    <scope>NUCLEOTIDE SEQUENCE [LARGE SCALE GENOMIC DNA]</scope>
    <source>
        <strain evidence="4 5">RG</strain>
    </source>
</reference>
<gene>
    <name evidence="4" type="ORF">ABW22_01290</name>
</gene>
<evidence type="ECO:0000256" key="1">
    <source>
        <dbReference type="ARBA" id="ARBA00022679"/>
    </source>
</evidence>
<dbReference type="PANTHER" id="PTHR47363:SF1">
    <property type="entry name" value="GLUCOKINASE"/>
    <property type="match status" value="1"/>
</dbReference>
<proteinExistence type="inferred from homology"/>
<comment type="similarity">
    <text evidence="3">Belongs to the bacterial glucokinase family.</text>
</comment>
<dbReference type="InterPro" id="IPR003836">
    <property type="entry name" value="Glucokinase"/>
</dbReference>
<dbReference type="SUPFAM" id="SSF53067">
    <property type="entry name" value="Actin-like ATPase domain"/>
    <property type="match status" value="1"/>
</dbReference>
<dbReference type="Pfam" id="PF02685">
    <property type="entry name" value="Glucokinase"/>
    <property type="match status" value="1"/>
</dbReference>
<evidence type="ECO:0000313" key="4">
    <source>
        <dbReference type="EMBL" id="KVW99592.1"/>
    </source>
</evidence>
<name>A0A106BVU4_THIDE</name>
<dbReference type="GO" id="GO:0005524">
    <property type="term" value="F:ATP binding"/>
    <property type="evidence" value="ECO:0007669"/>
    <property type="project" value="InterPro"/>
</dbReference>
<comment type="caution">
    <text evidence="4">The sequence shown here is derived from an EMBL/GenBank/DDBJ whole genome shotgun (WGS) entry which is preliminary data.</text>
</comment>